<dbReference type="EMBL" id="CP074691">
    <property type="protein sequence ID" value="QVL36045.1"/>
    <property type="molecule type" value="Genomic_DNA"/>
</dbReference>
<name>A0ACD1DUW4_9BACT</name>
<evidence type="ECO:0000313" key="2">
    <source>
        <dbReference type="Proteomes" id="UP000682204"/>
    </source>
</evidence>
<gene>
    <name evidence="1" type="ORF">KIH16_13035</name>
</gene>
<organism evidence="1 2">
    <name type="scientific">Aminirod propionatiphilus</name>
    <dbReference type="NCBI Taxonomy" id="3415223"/>
    <lineage>
        <taxon>Bacteria</taxon>
        <taxon>Thermotogati</taxon>
        <taxon>Synergistota</taxon>
        <taxon>Synergistia</taxon>
        <taxon>Synergistales</taxon>
        <taxon>Aminiphilaceae</taxon>
        <taxon>Aminirod</taxon>
    </lineage>
</organism>
<accession>A0ACD1DUW4</accession>
<proteinExistence type="predicted"/>
<evidence type="ECO:0000313" key="1">
    <source>
        <dbReference type="EMBL" id="QVL36045.1"/>
    </source>
</evidence>
<sequence length="62" mass="6778">MICSYAGMEGKKLEALQSAEKDLGRTLLAFSCQDLKPAPLSEEQLEHIKALEKELGVVVVAF</sequence>
<dbReference type="Proteomes" id="UP000682204">
    <property type="component" value="Chromosome"/>
</dbReference>
<reference evidence="1" key="1">
    <citation type="submission" date="2021-05" db="EMBL/GenBank/DDBJ databases">
        <title>An isolated secondary fermenter in methanogenic hydrocarbon-degrading communities.</title>
        <authorList>
            <person name="Liu Y.-F."/>
            <person name="Liu Z.-l."/>
        </authorList>
    </citation>
    <scope>NUCLEOTIDE SEQUENCE</scope>
    <source>
        <strain evidence="1">L-13</strain>
    </source>
</reference>
<protein>
    <submittedName>
        <fullName evidence="1">Uncharacterized protein</fullName>
    </submittedName>
</protein>
<keyword evidence="2" id="KW-1185">Reference proteome</keyword>